<dbReference type="PANTHER" id="PTHR46797:SF1">
    <property type="entry name" value="METHYLPHOSPHONATE SYNTHASE"/>
    <property type="match status" value="1"/>
</dbReference>
<sequence length="93" mass="10846">MFTCKTNIKINIDIMSIDLQEIELYQKLIGLKVKELRVARNMSQNDLAFLCELDKQSISRIERGKTNITLKTSLILSKAFNVKIYDFYNIDVK</sequence>
<dbReference type="Pfam" id="PF01381">
    <property type="entry name" value="HTH_3"/>
    <property type="match status" value="1"/>
</dbReference>
<gene>
    <name evidence="3" type="ORF">SAMN05660918_2809</name>
</gene>
<evidence type="ECO:0000313" key="3">
    <source>
        <dbReference type="EMBL" id="SEJ26813.1"/>
    </source>
</evidence>
<evidence type="ECO:0000256" key="1">
    <source>
        <dbReference type="ARBA" id="ARBA00023125"/>
    </source>
</evidence>
<dbReference type="Gene3D" id="1.10.260.40">
    <property type="entry name" value="lambda repressor-like DNA-binding domains"/>
    <property type="match status" value="1"/>
</dbReference>
<dbReference type="EMBL" id="FNYA01000008">
    <property type="protein sequence ID" value="SEJ26813.1"/>
    <property type="molecule type" value="Genomic_DNA"/>
</dbReference>
<dbReference type="AlphaFoldDB" id="A0A1H6XCE8"/>
<dbReference type="STRING" id="402734.SAMN05660918_2809"/>
<name>A0A1H6XCE8_9FLAO</name>
<dbReference type="GO" id="GO:0003700">
    <property type="term" value="F:DNA-binding transcription factor activity"/>
    <property type="evidence" value="ECO:0007669"/>
    <property type="project" value="TreeGrafter"/>
</dbReference>
<dbReference type="InterPro" id="IPR010982">
    <property type="entry name" value="Lambda_DNA-bd_dom_sf"/>
</dbReference>
<dbReference type="CDD" id="cd00093">
    <property type="entry name" value="HTH_XRE"/>
    <property type="match status" value="1"/>
</dbReference>
<dbReference type="Proteomes" id="UP000199702">
    <property type="component" value="Unassembled WGS sequence"/>
</dbReference>
<proteinExistence type="predicted"/>
<dbReference type="SUPFAM" id="SSF47413">
    <property type="entry name" value="lambda repressor-like DNA-binding domains"/>
    <property type="match status" value="1"/>
</dbReference>
<dbReference type="InterPro" id="IPR001387">
    <property type="entry name" value="Cro/C1-type_HTH"/>
</dbReference>
<dbReference type="SMART" id="SM00530">
    <property type="entry name" value="HTH_XRE"/>
    <property type="match status" value="1"/>
</dbReference>
<dbReference type="PANTHER" id="PTHR46797">
    <property type="entry name" value="HTH-TYPE TRANSCRIPTIONAL REGULATOR"/>
    <property type="match status" value="1"/>
</dbReference>
<dbReference type="InterPro" id="IPR050807">
    <property type="entry name" value="TransReg_Diox_bact_type"/>
</dbReference>
<reference evidence="4" key="1">
    <citation type="submission" date="2016-10" db="EMBL/GenBank/DDBJ databases">
        <authorList>
            <person name="Varghese N."/>
            <person name="Submissions S."/>
        </authorList>
    </citation>
    <scope>NUCLEOTIDE SEQUENCE [LARGE SCALE GENOMIC DNA]</scope>
    <source>
        <strain evidence="4">DSM 17934</strain>
    </source>
</reference>
<dbReference type="GO" id="GO:0005829">
    <property type="term" value="C:cytosol"/>
    <property type="evidence" value="ECO:0007669"/>
    <property type="project" value="TreeGrafter"/>
</dbReference>
<dbReference type="GO" id="GO:0003677">
    <property type="term" value="F:DNA binding"/>
    <property type="evidence" value="ECO:0007669"/>
    <property type="project" value="UniProtKB-KW"/>
</dbReference>
<organism evidence="3 4">
    <name type="scientific">Flavobacterium terrigena</name>
    <dbReference type="NCBI Taxonomy" id="402734"/>
    <lineage>
        <taxon>Bacteria</taxon>
        <taxon>Pseudomonadati</taxon>
        <taxon>Bacteroidota</taxon>
        <taxon>Flavobacteriia</taxon>
        <taxon>Flavobacteriales</taxon>
        <taxon>Flavobacteriaceae</taxon>
        <taxon>Flavobacterium</taxon>
    </lineage>
</organism>
<evidence type="ECO:0000313" key="4">
    <source>
        <dbReference type="Proteomes" id="UP000199702"/>
    </source>
</evidence>
<dbReference type="PROSITE" id="PS50943">
    <property type="entry name" value="HTH_CROC1"/>
    <property type="match status" value="1"/>
</dbReference>
<accession>A0A1H6XCE8</accession>
<feature type="domain" description="HTH cro/C1-type" evidence="2">
    <location>
        <begin position="33"/>
        <end position="87"/>
    </location>
</feature>
<keyword evidence="4" id="KW-1185">Reference proteome</keyword>
<keyword evidence="1 3" id="KW-0238">DNA-binding</keyword>
<evidence type="ECO:0000259" key="2">
    <source>
        <dbReference type="PROSITE" id="PS50943"/>
    </source>
</evidence>
<protein>
    <submittedName>
        <fullName evidence="3">DNA-binding transcriptional regulator, XRE-family HTH domain</fullName>
    </submittedName>
</protein>